<feature type="domain" description="SnoaL-like" evidence="1">
    <location>
        <begin position="2"/>
        <end position="121"/>
    </location>
</feature>
<proteinExistence type="predicted"/>
<accession>A0ABR6BLV8</accession>
<protein>
    <recommendedName>
        <fullName evidence="1">SnoaL-like domain-containing protein</fullName>
    </recommendedName>
</protein>
<evidence type="ECO:0000259" key="1">
    <source>
        <dbReference type="Pfam" id="PF13577"/>
    </source>
</evidence>
<comment type="caution">
    <text evidence="2">The sequence shown here is derived from an EMBL/GenBank/DDBJ whole genome shotgun (WGS) entry which is preliminary data.</text>
</comment>
<dbReference type="RefSeq" id="WP_182838613.1">
    <property type="nucleotide sequence ID" value="NZ_BAAABQ010000072.1"/>
</dbReference>
<dbReference type="InterPro" id="IPR032710">
    <property type="entry name" value="NTF2-like_dom_sf"/>
</dbReference>
<evidence type="ECO:0000313" key="2">
    <source>
        <dbReference type="EMBL" id="MBA8927858.1"/>
    </source>
</evidence>
<evidence type="ECO:0000313" key="3">
    <source>
        <dbReference type="Proteomes" id="UP000517916"/>
    </source>
</evidence>
<reference evidence="2 3" key="1">
    <citation type="submission" date="2020-08" db="EMBL/GenBank/DDBJ databases">
        <title>Genomic Encyclopedia of Archaeal and Bacterial Type Strains, Phase II (KMG-II): from individual species to whole genera.</title>
        <authorList>
            <person name="Goeker M."/>
        </authorList>
    </citation>
    <scope>NUCLEOTIDE SEQUENCE [LARGE SCALE GENOMIC DNA]</scope>
    <source>
        <strain evidence="2 3">DSM 43850</strain>
    </source>
</reference>
<organism evidence="2 3">
    <name type="scientific">Kutzneria viridogrisea</name>
    <dbReference type="NCBI Taxonomy" id="47990"/>
    <lineage>
        <taxon>Bacteria</taxon>
        <taxon>Bacillati</taxon>
        <taxon>Actinomycetota</taxon>
        <taxon>Actinomycetes</taxon>
        <taxon>Pseudonocardiales</taxon>
        <taxon>Pseudonocardiaceae</taxon>
        <taxon>Kutzneria</taxon>
    </lineage>
</organism>
<dbReference type="EMBL" id="JACJID010000004">
    <property type="protein sequence ID" value="MBA8927858.1"/>
    <property type="molecule type" value="Genomic_DNA"/>
</dbReference>
<name>A0ABR6BLV8_9PSEU</name>
<dbReference type="Proteomes" id="UP000517916">
    <property type="component" value="Unassembled WGS sequence"/>
</dbReference>
<dbReference type="SUPFAM" id="SSF54427">
    <property type="entry name" value="NTF2-like"/>
    <property type="match status" value="1"/>
</dbReference>
<gene>
    <name evidence="2" type="ORF">BC739_005075</name>
</gene>
<dbReference type="InterPro" id="IPR037401">
    <property type="entry name" value="SnoaL-like"/>
</dbReference>
<sequence length="193" mass="21768">MSDISDVTQLVLHERQGRDRGWWQQMRDCFAADSTVRLSWFRGSGAEFAAESEKMAARGDNARHRLGPPVVDVHGDRALVELPAAIELRTELDGVEVDLTSYARLVYRVRRHEGRWLIVSLDPVYERDVLLPSVPGTALAIDPAALAAHRPVYRLLAHVLGSRGYPVGGDLYGEDRPEQVARFYREAHDWLRA</sequence>
<dbReference type="Pfam" id="PF13577">
    <property type="entry name" value="SnoaL_4"/>
    <property type="match status" value="1"/>
</dbReference>
<dbReference type="Gene3D" id="3.10.450.50">
    <property type="match status" value="1"/>
</dbReference>
<keyword evidence="3" id="KW-1185">Reference proteome</keyword>